<dbReference type="HOGENOM" id="CLU_362512_0_0_1"/>
<proteinExistence type="predicted"/>
<accession>L8FX55</accession>
<feature type="compositionally biased region" description="Polar residues" evidence="1">
    <location>
        <begin position="286"/>
        <end position="305"/>
    </location>
</feature>
<dbReference type="EMBL" id="GL573395">
    <property type="protein sequence ID" value="ELR05550.1"/>
    <property type="molecule type" value="Genomic_DNA"/>
</dbReference>
<organism evidence="2 3">
    <name type="scientific">Pseudogymnoascus destructans (strain ATCC MYA-4855 / 20631-21)</name>
    <name type="common">Bat white-nose syndrome fungus</name>
    <name type="synonym">Geomyces destructans</name>
    <dbReference type="NCBI Taxonomy" id="658429"/>
    <lineage>
        <taxon>Eukaryota</taxon>
        <taxon>Fungi</taxon>
        <taxon>Dikarya</taxon>
        <taxon>Ascomycota</taxon>
        <taxon>Pezizomycotina</taxon>
        <taxon>Leotiomycetes</taxon>
        <taxon>Thelebolales</taxon>
        <taxon>Thelebolaceae</taxon>
        <taxon>Pseudogymnoascus</taxon>
    </lineage>
</organism>
<feature type="compositionally biased region" description="Gly residues" evidence="1">
    <location>
        <begin position="661"/>
        <end position="672"/>
    </location>
</feature>
<feature type="compositionally biased region" description="Basic and acidic residues" evidence="1">
    <location>
        <begin position="134"/>
        <end position="145"/>
    </location>
</feature>
<keyword evidence="3" id="KW-1185">Reference proteome</keyword>
<feature type="region of interest" description="Disordered" evidence="1">
    <location>
        <begin position="352"/>
        <end position="424"/>
    </location>
</feature>
<reference evidence="3" key="1">
    <citation type="submission" date="2010-09" db="EMBL/GenBank/DDBJ databases">
        <title>The genome sequence of Geomyces destructans 20631-21.</title>
        <authorList>
            <consortium name="The Broad Institute Genome Sequencing Platform"/>
            <person name="Cuomo C.A."/>
            <person name="Blehert D.S."/>
            <person name="Lorch J.M."/>
            <person name="Young S.K."/>
            <person name="Zeng Q."/>
            <person name="Gargeya S."/>
            <person name="Fitzgerald M."/>
            <person name="Haas B."/>
            <person name="Abouelleil A."/>
            <person name="Alvarado L."/>
            <person name="Arachchi H.M."/>
            <person name="Berlin A."/>
            <person name="Brown A."/>
            <person name="Chapman S.B."/>
            <person name="Chen Z."/>
            <person name="Dunbar C."/>
            <person name="Freedman E."/>
            <person name="Gearin G."/>
            <person name="Gellesch M."/>
            <person name="Goldberg J."/>
            <person name="Griggs A."/>
            <person name="Gujja S."/>
            <person name="Heiman D."/>
            <person name="Howarth C."/>
            <person name="Larson L."/>
            <person name="Lui A."/>
            <person name="MacDonald P.J.P."/>
            <person name="Montmayeur A."/>
            <person name="Murphy C."/>
            <person name="Neiman D."/>
            <person name="Pearson M."/>
            <person name="Priest M."/>
            <person name="Roberts A."/>
            <person name="Saif S."/>
            <person name="Shea T."/>
            <person name="Shenoy N."/>
            <person name="Sisk P."/>
            <person name="Stolte C."/>
            <person name="Sykes S."/>
            <person name="Wortman J."/>
            <person name="Nusbaum C."/>
            <person name="Birren B."/>
        </authorList>
    </citation>
    <scope>NUCLEOTIDE SEQUENCE [LARGE SCALE GENOMIC DNA]</scope>
    <source>
        <strain evidence="3">ATCC MYA-4855 / 20631-21</strain>
    </source>
</reference>
<dbReference type="OrthoDB" id="3440274at2759"/>
<feature type="compositionally biased region" description="Gly residues" evidence="1">
    <location>
        <begin position="695"/>
        <end position="706"/>
    </location>
</feature>
<feature type="region of interest" description="Disordered" evidence="1">
    <location>
        <begin position="84"/>
        <end position="311"/>
    </location>
</feature>
<feature type="compositionally biased region" description="Pro residues" evidence="1">
    <location>
        <begin position="225"/>
        <end position="235"/>
    </location>
</feature>
<name>L8FX55_PSED2</name>
<feature type="compositionally biased region" description="Polar residues" evidence="1">
    <location>
        <begin position="239"/>
        <end position="254"/>
    </location>
</feature>
<sequence>MAFHPAQPYALQQHLRDGSMGMGMGRQPGSGPDAYDDFLDQYLTFEDTDAMGGGAAGTGPGAGNGAGAASAMVHARSSCSPFLPRSAMGAHSEPSPRDTDDLMLQFPRPPQQSPHHHDEDDQQQQQQQEDLDQDHDNDHEHEHHRPQQQQQQQQQPQQQQQQQPQQQQQQQPQQPWASFPPTHASPPLRSSRGRQQTFAEHCSTRATISDSDLLSLEGIHLKSPRYPPSPPPNHPRPSTANSVVGTPKTLNSKASKGSLGGSGPSLRRKKAFSRSSSSLHAKDSPATPNIVTTTDPHIRTPSRSASRGAIRKSASINISPAKMQAQSVAALDEWTQRMAVAEAAAFEFGFGQGGIPMTPPPSARVSDTSSASEREMGGGGSRSALARSHSRSMPQTQLAAMGPAIEQGGGSLPWTTRLPPQQQQQQFTVVRNGKMLHAPAEVGEMKFVDAFSLPYGVGWGGGDFGGVLQGTEQQEEEEQQQHQARQLQLQQQQHHQSFSSLPEYVEVDGAHGWWSQENHVIEMGDDANDGSSRHRLPHKSLSMQIAPSGPWGGDEMNTDVVDIDVDLDISPSMPTDTNGHAMMTMSPSGSQHLHAALSTPNFSTPNAYPATANGGPMRQMVRKHSAPTISGALPVGVTARSRTPVLGRPRSTGPPSRPKSAGGGRPRSGTGHGRSRSFGGSRENVSTASMTAANGGAGGGGGGGGATIEFHNFTPLDGSRILSGVAPSGSSKTKARREREAAERRRRLGRAAVRAVERAGGDAELKIERVQ</sequence>
<feature type="compositionally biased region" description="Basic and acidic residues" evidence="1">
    <location>
        <begin position="755"/>
        <end position="771"/>
    </location>
</feature>
<feature type="compositionally biased region" description="Low complexity" evidence="1">
    <location>
        <begin position="647"/>
        <end position="660"/>
    </location>
</feature>
<evidence type="ECO:0000313" key="3">
    <source>
        <dbReference type="Proteomes" id="UP000011064"/>
    </source>
</evidence>
<dbReference type="Proteomes" id="UP000011064">
    <property type="component" value="Unassembled WGS sequence"/>
</dbReference>
<gene>
    <name evidence="2" type="ORF">GMDG_07470</name>
</gene>
<feature type="compositionally biased region" description="Polar residues" evidence="1">
    <location>
        <begin position="193"/>
        <end position="212"/>
    </location>
</feature>
<dbReference type="PANTHER" id="PTHR13270">
    <property type="entry name" value="PROTEIN C20ORF116-RELATED"/>
    <property type="match status" value="1"/>
</dbReference>
<evidence type="ECO:0008006" key="4">
    <source>
        <dbReference type="Google" id="ProtNLM"/>
    </source>
</evidence>
<feature type="region of interest" description="Disordered" evidence="1">
    <location>
        <begin position="622"/>
        <end position="771"/>
    </location>
</feature>
<protein>
    <recommendedName>
        <fullName evidence="4">Developmental regulatory protein wetA</fullName>
    </recommendedName>
</protein>
<feature type="compositionally biased region" description="Low complexity" evidence="1">
    <location>
        <begin position="147"/>
        <end position="175"/>
    </location>
</feature>
<dbReference type="STRING" id="658429.L8FX55"/>
<dbReference type="AlphaFoldDB" id="L8FX55"/>
<dbReference type="InParanoid" id="L8FX55"/>
<dbReference type="PANTHER" id="PTHR13270:SF14">
    <property type="entry name" value="SEX DETERMINATION AND DOSAGE COMPENSATION PROTEIN SDC-2"/>
    <property type="match status" value="1"/>
</dbReference>
<evidence type="ECO:0000313" key="2">
    <source>
        <dbReference type="EMBL" id="ELR05550.1"/>
    </source>
</evidence>
<dbReference type="VEuPathDB" id="FungiDB:GMDG_07470"/>
<evidence type="ECO:0000256" key="1">
    <source>
        <dbReference type="SAM" id="MobiDB-lite"/>
    </source>
</evidence>